<keyword evidence="1" id="KW-0472">Membrane</keyword>
<proteinExistence type="predicted"/>
<dbReference type="AlphaFoldDB" id="A0A1I6IRT1"/>
<dbReference type="Proteomes" id="UP000243250">
    <property type="component" value="Unassembled WGS sequence"/>
</dbReference>
<sequence>MVRALHAGPRRLGRLLSALAVLSAAAAAWTGRTALVYWGAFARELFGPCARETLDCAVATANWVAVFVTVVGLGAMALGGWTVWRLVRVVRVLSSASRRAE</sequence>
<gene>
    <name evidence="2" type="ORF">SAMN04488124_3593</name>
</gene>
<keyword evidence="1" id="KW-0812">Transmembrane</keyword>
<reference evidence="3" key="1">
    <citation type="submission" date="2016-10" db="EMBL/GenBank/DDBJ databases">
        <authorList>
            <person name="Varghese N."/>
            <person name="Submissions S."/>
        </authorList>
    </citation>
    <scope>NUCLEOTIDE SEQUENCE [LARGE SCALE GENOMIC DNA]</scope>
    <source>
        <strain evidence="3">CGMCC 1.8711</strain>
    </source>
</reference>
<evidence type="ECO:0000313" key="3">
    <source>
        <dbReference type="Proteomes" id="UP000243250"/>
    </source>
</evidence>
<name>A0A1I6IRT1_9EURY</name>
<feature type="transmembrane region" description="Helical" evidence="1">
    <location>
        <begin position="63"/>
        <end position="84"/>
    </location>
</feature>
<protein>
    <submittedName>
        <fullName evidence="2">Uncharacterized protein</fullName>
    </submittedName>
</protein>
<evidence type="ECO:0000256" key="1">
    <source>
        <dbReference type="SAM" id="Phobius"/>
    </source>
</evidence>
<keyword evidence="3" id="KW-1185">Reference proteome</keyword>
<dbReference type="STRING" id="555875.SAMN04488124_3593"/>
<dbReference type="OrthoDB" id="346467at2157"/>
<accession>A0A1I6IRT1</accession>
<evidence type="ECO:0000313" key="2">
    <source>
        <dbReference type="EMBL" id="SFR69443.1"/>
    </source>
</evidence>
<keyword evidence="1" id="KW-1133">Transmembrane helix</keyword>
<dbReference type="RefSeq" id="WP_089883486.1">
    <property type="nucleotide sequence ID" value="NZ_FOYS01000007.1"/>
</dbReference>
<dbReference type="EMBL" id="FOYS01000007">
    <property type="protein sequence ID" value="SFR69443.1"/>
    <property type="molecule type" value="Genomic_DNA"/>
</dbReference>
<organism evidence="2 3">
    <name type="scientific">Halogeometricum limi</name>
    <dbReference type="NCBI Taxonomy" id="555875"/>
    <lineage>
        <taxon>Archaea</taxon>
        <taxon>Methanobacteriati</taxon>
        <taxon>Methanobacteriota</taxon>
        <taxon>Stenosarchaea group</taxon>
        <taxon>Halobacteria</taxon>
        <taxon>Halobacteriales</taxon>
        <taxon>Haloferacaceae</taxon>
        <taxon>Halogeometricum</taxon>
    </lineage>
</organism>